<name>M1DN85_SOLTU</name>
<dbReference type="Gramene" id="PGSC0003DMT400091707">
    <property type="protein sequence ID" value="PGSC0003DMT400091707"/>
    <property type="gene ID" value="PGSC0003DMG400041278"/>
</dbReference>
<dbReference type="HOGENOM" id="CLU_768158_0_0_1"/>
<keyword evidence="3" id="KW-1185">Reference proteome</keyword>
<feature type="compositionally biased region" description="Polar residues" evidence="1">
    <location>
        <begin position="171"/>
        <end position="195"/>
    </location>
</feature>
<dbReference type="PaxDb" id="4113-PGSC0003DMT400091707"/>
<evidence type="ECO:0000313" key="2">
    <source>
        <dbReference type="EnsemblPlants" id="PGSC0003DMT400091707"/>
    </source>
</evidence>
<proteinExistence type="predicted"/>
<evidence type="ECO:0000256" key="1">
    <source>
        <dbReference type="SAM" id="MobiDB-lite"/>
    </source>
</evidence>
<dbReference type="PANTHER" id="PTHR33180">
    <property type="entry name" value="PHOTOSYSTEM II CP43 REACTION CENTER PROTEIN"/>
    <property type="match status" value="1"/>
</dbReference>
<feature type="region of interest" description="Disordered" evidence="1">
    <location>
        <begin position="246"/>
        <end position="272"/>
    </location>
</feature>
<dbReference type="Proteomes" id="UP000011115">
    <property type="component" value="Unassembled WGS sequence"/>
</dbReference>
<feature type="region of interest" description="Disordered" evidence="1">
    <location>
        <begin position="72"/>
        <end position="91"/>
    </location>
</feature>
<evidence type="ECO:0008006" key="4">
    <source>
        <dbReference type="Google" id="ProtNLM"/>
    </source>
</evidence>
<reference evidence="3" key="1">
    <citation type="journal article" date="2011" name="Nature">
        <title>Genome sequence and analysis of the tuber crop potato.</title>
        <authorList>
            <consortium name="The Potato Genome Sequencing Consortium"/>
        </authorList>
    </citation>
    <scope>NUCLEOTIDE SEQUENCE [LARGE SCALE GENOMIC DNA]</scope>
    <source>
        <strain evidence="3">cv. DM1-3 516 R44</strain>
    </source>
</reference>
<accession>M1DN85</accession>
<dbReference type="EnsemblPlants" id="PGSC0003DMT400091707">
    <property type="protein sequence ID" value="PGSC0003DMT400091707"/>
    <property type="gene ID" value="PGSC0003DMG400041278"/>
</dbReference>
<sequence>MKTEDRRALLASRRSAWRSPFVPLERVNPSPSPTHSARQSECAKVEAVFNAATRCSRETELIRGIWIEEQSKDTNRQKGTKQAEEMKKGDPVDCQEHSAYRQVAYLTAKDPVEEWIFFENIQVGKPRVQSTTRRIWLEARYPDEISPRKRAKGIIINEDAVVSKANAAKLPTTSGNAQGKRNEPATTSSEVSSDNEGVYVTHLTTSESEGEHHDLQAAISEHEDDQLLLARRAELCSKRIDDPCRIRVPETPSPPVQDQAMVPVSPAHGAPSRSVKRFKAEGLRTNLDEKTLSVGGLIDQYPEICHTIKARKFEIFIKPWGSSIPGWVQEFYTAYGALVPQGKKKVATFKPVHYIVLRGKR</sequence>
<evidence type="ECO:0000313" key="3">
    <source>
        <dbReference type="Proteomes" id="UP000011115"/>
    </source>
</evidence>
<dbReference type="InParanoid" id="M1DN85"/>
<reference evidence="2" key="2">
    <citation type="submission" date="2015-06" db="UniProtKB">
        <authorList>
            <consortium name="EnsemblPlants"/>
        </authorList>
    </citation>
    <scope>IDENTIFICATION</scope>
    <source>
        <strain evidence="2">DM1-3 516 R44</strain>
    </source>
</reference>
<dbReference type="PANTHER" id="PTHR33180:SF31">
    <property type="entry name" value="POLYPROTEIN PROTEIN"/>
    <property type="match status" value="1"/>
</dbReference>
<dbReference type="AlphaFoldDB" id="M1DN85"/>
<feature type="region of interest" description="Disordered" evidence="1">
    <location>
        <begin position="167"/>
        <end position="196"/>
    </location>
</feature>
<organism evidence="2 3">
    <name type="scientific">Solanum tuberosum</name>
    <name type="common">Potato</name>
    <dbReference type="NCBI Taxonomy" id="4113"/>
    <lineage>
        <taxon>Eukaryota</taxon>
        <taxon>Viridiplantae</taxon>
        <taxon>Streptophyta</taxon>
        <taxon>Embryophyta</taxon>
        <taxon>Tracheophyta</taxon>
        <taxon>Spermatophyta</taxon>
        <taxon>Magnoliopsida</taxon>
        <taxon>eudicotyledons</taxon>
        <taxon>Gunneridae</taxon>
        <taxon>Pentapetalae</taxon>
        <taxon>asterids</taxon>
        <taxon>lamiids</taxon>
        <taxon>Solanales</taxon>
        <taxon>Solanaceae</taxon>
        <taxon>Solanoideae</taxon>
        <taxon>Solaneae</taxon>
        <taxon>Solanum</taxon>
    </lineage>
</organism>
<protein>
    <recommendedName>
        <fullName evidence="4">Integrase core domain containing protein</fullName>
    </recommendedName>
</protein>